<name>A0AAE2CKA6_9LAMI</name>
<evidence type="ECO:0000259" key="1">
    <source>
        <dbReference type="Pfam" id="PF22936"/>
    </source>
</evidence>
<accession>A0AAE2CKA6</accession>
<dbReference type="InterPro" id="IPR054722">
    <property type="entry name" value="PolX-like_BBD"/>
</dbReference>
<feature type="domain" description="Retrovirus-related Pol polyprotein from transposon TNT 1-94-like beta-barrel" evidence="1">
    <location>
        <begin position="48"/>
        <end position="122"/>
    </location>
</feature>
<evidence type="ECO:0000313" key="2">
    <source>
        <dbReference type="EMBL" id="KAK4425089.1"/>
    </source>
</evidence>
<reference evidence="2" key="1">
    <citation type="submission" date="2020-06" db="EMBL/GenBank/DDBJ databases">
        <authorList>
            <person name="Li T."/>
            <person name="Hu X."/>
            <person name="Zhang T."/>
            <person name="Song X."/>
            <person name="Zhang H."/>
            <person name="Dai N."/>
            <person name="Sheng W."/>
            <person name="Hou X."/>
            <person name="Wei L."/>
        </authorList>
    </citation>
    <scope>NUCLEOTIDE SEQUENCE</scope>
    <source>
        <strain evidence="2">3651</strain>
        <tissue evidence="2">Leaf</tissue>
    </source>
</reference>
<keyword evidence="3" id="KW-1185">Reference proteome</keyword>
<dbReference type="Proteomes" id="UP001293254">
    <property type="component" value="Unassembled WGS sequence"/>
</dbReference>
<proteinExistence type="predicted"/>
<sequence length="142" mass="15531">MAEVSIAEREATPGTDTGAQLEKDALFIHPSEHSGNACTSSVSALYYWIIDSGATNHVCASITMSDSYSKPLCLQFIHLPDGSKKAVQYIGDIKLTPHLTLHDVLYVPEFAVNLISISQLCKVTSYSITFIDNKCILQDHVN</sequence>
<comment type="caution">
    <text evidence="2">The sequence shown here is derived from an EMBL/GenBank/DDBJ whole genome shotgun (WGS) entry which is preliminary data.</text>
</comment>
<dbReference type="EMBL" id="JACGWO010000006">
    <property type="protein sequence ID" value="KAK4425089.1"/>
    <property type="molecule type" value="Genomic_DNA"/>
</dbReference>
<protein>
    <recommendedName>
        <fullName evidence="1">Retrovirus-related Pol polyprotein from transposon TNT 1-94-like beta-barrel domain-containing protein</fullName>
    </recommendedName>
</protein>
<evidence type="ECO:0000313" key="3">
    <source>
        <dbReference type="Proteomes" id="UP001293254"/>
    </source>
</evidence>
<gene>
    <name evidence="2" type="ORF">Salat_1702700</name>
</gene>
<reference evidence="2" key="2">
    <citation type="journal article" date="2024" name="Plant">
        <title>Genomic evolution and insights into agronomic trait innovations of Sesamum species.</title>
        <authorList>
            <person name="Miao H."/>
            <person name="Wang L."/>
            <person name="Qu L."/>
            <person name="Liu H."/>
            <person name="Sun Y."/>
            <person name="Le M."/>
            <person name="Wang Q."/>
            <person name="Wei S."/>
            <person name="Zheng Y."/>
            <person name="Lin W."/>
            <person name="Duan Y."/>
            <person name="Cao H."/>
            <person name="Xiong S."/>
            <person name="Wang X."/>
            <person name="Wei L."/>
            <person name="Li C."/>
            <person name="Ma Q."/>
            <person name="Ju M."/>
            <person name="Zhao R."/>
            <person name="Li G."/>
            <person name="Mu C."/>
            <person name="Tian Q."/>
            <person name="Mei H."/>
            <person name="Zhang T."/>
            <person name="Gao T."/>
            <person name="Zhang H."/>
        </authorList>
    </citation>
    <scope>NUCLEOTIDE SEQUENCE</scope>
    <source>
        <strain evidence="2">3651</strain>
    </source>
</reference>
<organism evidence="2 3">
    <name type="scientific">Sesamum alatum</name>
    <dbReference type="NCBI Taxonomy" id="300844"/>
    <lineage>
        <taxon>Eukaryota</taxon>
        <taxon>Viridiplantae</taxon>
        <taxon>Streptophyta</taxon>
        <taxon>Embryophyta</taxon>
        <taxon>Tracheophyta</taxon>
        <taxon>Spermatophyta</taxon>
        <taxon>Magnoliopsida</taxon>
        <taxon>eudicotyledons</taxon>
        <taxon>Gunneridae</taxon>
        <taxon>Pentapetalae</taxon>
        <taxon>asterids</taxon>
        <taxon>lamiids</taxon>
        <taxon>Lamiales</taxon>
        <taxon>Pedaliaceae</taxon>
        <taxon>Sesamum</taxon>
    </lineage>
</organism>
<dbReference type="AlphaFoldDB" id="A0AAE2CKA6"/>
<dbReference type="Pfam" id="PF22936">
    <property type="entry name" value="Pol_BBD"/>
    <property type="match status" value="1"/>
</dbReference>